<dbReference type="GeneID" id="25308857"/>
<dbReference type="Proteomes" id="UP000053029">
    <property type="component" value="Unassembled WGS sequence"/>
</dbReference>
<dbReference type="EMBL" id="KN846974">
    <property type="protein sequence ID" value="KIW76923.1"/>
    <property type="molecule type" value="Genomic_DNA"/>
</dbReference>
<accession>A0A0D2G8B7</accession>
<gene>
    <name evidence="2" type="ORF">Z517_09367</name>
</gene>
<sequence length="76" mass="8114">MSQANSAVDMAPFTSLATPTSTGAHVDDDDGAEWVPFRVMSPDPDSVIIIPWNPNRRPRAIGGPGIRVRSTVAALR</sequence>
<proteinExistence type="predicted"/>
<keyword evidence="3" id="KW-1185">Reference proteome</keyword>
<evidence type="ECO:0000313" key="3">
    <source>
        <dbReference type="Proteomes" id="UP000053029"/>
    </source>
</evidence>
<evidence type="ECO:0000313" key="2">
    <source>
        <dbReference type="EMBL" id="KIW76923.1"/>
    </source>
</evidence>
<reference evidence="2 3" key="1">
    <citation type="submission" date="2015-01" db="EMBL/GenBank/DDBJ databases">
        <title>The Genome Sequence of Fonsecaea pedrosoi CBS 271.37.</title>
        <authorList>
            <consortium name="The Broad Institute Genomics Platform"/>
            <person name="Cuomo C."/>
            <person name="de Hoog S."/>
            <person name="Gorbushina A."/>
            <person name="Stielow B."/>
            <person name="Teixiera M."/>
            <person name="Abouelleil A."/>
            <person name="Chapman S.B."/>
            <person name="Priest M."/>
            <person name="Young S.K."/>
            <person name="Wortman J."/>
            <person name="Nusbaum C."/>
            <person name="Birren B."/>
        </authorList>
    </citation>
    <scope>NUCLEOTIDE SEQUENCE [LARGE SCALE GENOMIC DNA]</scope>
    <source>
        <strain evidence="2 3">CBS 271.37</strain>
    </source>
</reference>
<organism evidence="2 3">
    <name type="scientific">Fonsecaea pedrosoi CBS 271.37</name>
    <dbReference type="NCBI Taxonomy" id="1442368"/>
    <lineage>
        <taxon>Eukaryota</taxon>
        <taxon>Fungi</taxon>
        <taxon>Dikarya</taxon>
        <taxon>Ascomycota</taxon>
        <taxon>Pezizomycotina</taxon>
        <taxon>Eurotiomycetes</taxon>
        <taxon>Chaetothyriomycetidae</taxon>
        <taxon>Chaetothyriales</taxon>
        <taxon>Herpotrichiellaceae</taxon>
        <taxon>Fonsecaea</taxon>
    </lineage>
</organism>
<dbReference type="HOGENOM" id="CLU_2654529_0_0_1"/>
<evidence type="ECO:0000256" key="1">
    <source>
        <dbReference type="SAM" id="MobiDB-lite"/>
    </source>
</evidence>
<name>A0A0D2G8B7_9EURO</name>
<dbReference type="AlphaFoldDB" id="A0A0D2G8B7"/>
<dbReference type="VEuPathDB" id="FungiDB:Z517_09367"/>
<protein>
    <submittedName>
        <fullName evidence="2">Uncharacterized protein</fullName>
    </submittedName>
</protein>
<dbReference type="RefSeq" id="XP_013280731.1">
    <property type="nucleotide sequence ID" value="XM_013425277.1"/>
</dbReference>
<feature type="region of interest" description="Disordered" evidence="1">
    <location>
        <begin position="1"/>
        <end position="29"/>
    </location>
</feature>